<accession>A0AAE0BIT3</accession>
<feature type="compositionally biased region" description="Gly residues" evidence="1">
    <location>
        <begin position="802"/>
        <end position="814"/>
    </location>
</feature>
<feature type="compositionally biased region" description="Basic and acidic residues" evidence="1">
    <location>
        <begin position="1"/>
        <end position="14"/>
    </location>
</feature>
<comment type="caution">
    <text evidence="3">The sequence shown here is derived from an EMBL/GenBank/DDBJ whole genome shotgun (WGS) entry which is preliminary data.</text>
</comment>
<feature type="compositionally biased region" description="Gly residues" evidence="1">
    <location>
        <begin position="737"/>
        <end position="754"/>
    </location>
</feature>
<feature type="region of interest" description="Disordered" evidence="1">
    <location>
        <begin position="176"/>
        <end position="197"/>
    </location>
</feature>
<feature type="region of interest" description="Disordered" evidence="1">
    <location>
        <begin position="107"/>
        <end position="145"/>
    </location>
</feature>
<feature type="compositionally biased region" description="Low complexity" evidence="1">
    <location>
        <begin position="402"/>
        <end position="417"/>
    </location>
</feature>
<feature type="compositionally biased region" description="Basic and acidic residues" evidence="1">
    <location>
        <begin position="25"/>
        <end position="81"/>
    </location>
</feature>
<feature type="domain" description="R" evidence="2">
    <location>
        <begin position="41"/>
        <end position="62"/>
    </location>
</feature>
<feature type="region of interest" description="Disordered" evidence="1">
    <location>
        <begin position="802"/>
        <end position="845"/>
    </location>
</feature>
<dbReference type="EMBL" id="LGRX02034931">
    <property type="protein sequence ID" value="KAK3236630.1"/>
    <property type="molecule type" value="Genomic_DNA"/>
</dbReference>
<feature type="region of interest" description="Disordered" evidence="1">
    <location>
        <begin position="1"/>
        <end position="81"/>
    </location>
</feature>
<feature type="region of interest" description="Disordered" evidence="1">
    <location>
        <begin position="559"/>
        <end position="761"/>
    </location>
</feature>
<organism evidence="3 4">
    <name type="scientific">Cymbomonas tetramitiformis</name>
    <dbReference type="NCBI Taxonomy" id="36881"/>
    <lineage>
        <taxon>Eukaryota</taxon>
        <taxon>Viridiplantae</taxon>
        <taxon>Chlorophyta</taxon>
        <taxon>Pyramimonadophyceae</taxon>
        <taxon>Pyramimonadales</taxon>
        <taxon>Pyramimonadaceae</taxon>
        <taxon>Cymbomonas</taxon>
    </lineage>
</organism>
<keyword evidence="4" id="KW-1185">Reference proteome</keyword>
<gene>
    <name evidence="3" type="ORF">CYMTET_53239</name>
</gene>
<feature type="compositionally biased region" description="Basic and acidic residues" evidence="1">
    <location>
        <begin position="571"/>
        <end position="583"/>
    </location>
</feature>
<name>A0AAE0BIT3_9CHLO</name>
<feature type="compositionally biased region" description="Gly residues" evidence="1">
    <location>
        <begin position="678"/>
        <end position="711"/>
    </location>
</feature>
<feature type="compositionally biased region" description="Basic and acidic residues" evidence="1">
    <location>
        <begin position="107"/>
        <end position="116"/>
    </location>
</feature>
<dbReference type="AlphaFoldDB" id="A0AAE0BIT3"/>
<dbReference type="InterPro" id="IPR017888">
    <property type="entry name" value="CYC/TB1_R_domain"/>
</dbReference>
<feature type="non-terminal residue" evidence="3">
    <location>
        <position position="1"/>
    </location>
</feature>
<dbReference type="PROSITE" id="PS51370">
    <property type="entry name" value="R"/>
    <property type="match status" value="1"/>
</dbReference>
<evidence type="ECO:0000313" key="4">
    <source>
        <dbReference type="Proteomes" id="UP001190700"/>
    </source>
</evidence>
<dbReference type="Proteomes" id="UP001190700">
    <property type="component" value="Unassembled WGS sequence"/>
</dbReference>
<evidence type="ECO:0000259" key="2">
    <source>
        <dbReference type="PROSITE" id="PS51370"/>
    </source>
</evidence>
<feature type="compositionally biased region" description="Low complexity" evidence="1">
    <location>
        <begin position="438"/>
        <end position="447"/>
    </location>
</feature>
<sequence>VKKGKQVDAQRKASDAGAFGSRGVGEAKRDAAKRGGERDRKLEREKARARHKERERAQAREKMTEKEKDKEREREKLKQAKEAVVLREIEMERERIRTMRGERLAREAKAKEEAEAKAAAQRIGHLATSTSSAPGGKGGKEEAVRREGVLVEVKTASMDGPVQNEKLELRDSAKMETPGEMAGGDALPPGSLEPRPSIKKRKVVPAVGAALEGIGSSLARRLSTGSAQGALSFSIRSRRSVIERRLEEVLKGASGAKDTKDVLQLVRLFKETRNESPPEDAQGAAVYSMRDLSLLLDVVKQSSAVRLQDFVKCNVLGTLLPILNHLLLDYEKGTPVLRKALKLVHALPVSSEQAKGVQSVAGSFPDTMFKMAAHRDAQVQQHAMTLIKKWRLPAPAVPIKPPASASSVTASPAPSAVQQSTPKLPHRQGGFTGWGVSPATGTGATPIPTTPLPTTPANTEGGGGGGDASVGAPPASEVSTPMGTTPDGWTPYSLTRSPGSSVRTDMKLPLTSVVANSALPPVIVNITSSTSGEPFGCEGAGGSTSSAAQTLADRGVEFAASGMPRGGSMGGKEEPAREREREASWGQRPAKMPRLEDGPKGGGGASRGAMRWGSGPTLEEAPQHAHGQEGDGGYLPWGGSHEEGASRGGRVPGGDRVEGGDTFGPPGGSRESSMQWGVPGGGGSAGLYRGLGGSATRGPSPGGNAAGGGNSSNGTSPPTRSGGGIRSGGEDAEHTSGGMGFEGGWGKGGKGKGTTGSQRSSVHLVAADRELAERDASRMSFMAAVAANAIAGNSVARAIGPGRGGGGGKGGPAKGGRKGFGEASSWGGGGKRGGAKGDTWGGGWPRGQRGMMGGGGGAYGDMGGPSLMDVGPSGGNDYVPPYTGGGRAPIEGGSGSNSSATEALVAEAPPMPHLRPQWEDPTTGAFEWSVGELVKHRVWKYRQPDHWLHLGPHEAANLQDRLTKTVVHKEIKNWKLHGHPIVRDQLIKKIKKFVHDHVHTSRAQKDGFAGHQMANGGQ</sequence>
<evidence type="ECO:0000256" key="1">
    <source>
        <dbReference type="SAM" id="MobiDB-lite"/>
    </source>
</evidence>
<feature type="region of interest" description="Disordered" evidence="1">
    <location>
        <begin position="401"/>
        <end position="503"/>
    </location>
</feature>
<feature type="compositionally biased region" description="Polar residues" evidence="1">
    <location>
        <begin position="492"/>
        <end position="503"/>
    </location>
</feature>
<proteinExistence type="predicted"/>
<reference evidence="3 4" key="1">
    <citation type="journal article" date="2015" name="Genome Biol. Evol.">
        <title>Comparative Genomics of a Bacterivorous Green Alga Reveals Evolutionary Causalities and Consequences of Phago-Mixotrophic Mode of Nutrition.</title>
        <authorList>
            <person name="Burns J.A."/>
            <person name="Paasch A."/>
            <person name="Narechania A."/>
            <person name="Kim E."/>
        </authorList>
    </citation>
    <scope>NUCLEOTIDE SEQUENCE [LARGE SCALE GENOMIC DNA]</scope>
    <source>
        <strain evidence="3 4">PLY_AMNH</strain>
    </source>
</reference>
<protein>
    <recommendedName>
        <fullName evidence="2">R domain-containing protein</fullName>
    </recommendedName>
</protein>
<evidence type="ECO:0000313" key="3">
    <source>
        <dbReference type="EMBL" id="KAK3236630.1"/>
    </source>
</evidence>